<name>A0A4R6K7A3_9ACTN</name>
<protein>
    <submittedName>
        <fullName evidence="6">Putative metalloprotease</fullName>
    </submittedName>
</protein>
<evidence type="ECO:0000256" key="5">
    <source>
        <dbReference type="SAM" id="Phobius"/>
    </source>
</evidence>
<keyword evidence="2 5" id="KW-0812">Transmembrane</keyword>
<dbReference type="AlphaFoldDB" id="A0A4R6K7A3"/>
<keyword evidence="4 5" id="KW-0472">Membrane</keyword>
<dbReference type="Proteomes" id="UP000295388">
    <property type="component" value="Unassembled WGS sequence"/>
</dbReference>
<proteinExistence type="predicted"/>
<keyword evidence="6" id="KW-0645">Protease</keyword>
<evidence type="ECO:0000256" key="4">
    <source>
        <dbReference type="ARBA" id="ARBA00023136"/>
    </source>
</evidence>
<comment type="caution">
    <text evidence="6">The sequence shown here is derived from an EMBL/GenBank/DDBJ whole genome shotgun (WGS) entry which is preliminary data.</text>
</comment>
<dbReference type="GO" id="GO:0006508">
    <property type="term" value="P:proteolysis"/>
    <property type="evidence" value="ECO:0007669"/>
    <property type="project" value="UniProtKB-KW"/>
</dbReference>
<dbReference type="GO" id="GO:0016020">
    <property type="term" value="C:membrane"/>
    <property type="evidence" value="ECO:0007669"/>
    <property type="project" value="UniProtKB-SubCell"/>
</dbReference>
<gene>
    <name evidence="6" type="ORF">EV643_113109</name>
</gene>
<accession>A0A4R6K7A3</accession>
<dbReference type="PANTHER" id="PTHR30168">
    <property type="entry name" value="PUTATIVE MEMBRANE PROTEIN YPFJ"/>
    <property type="match status" value="1"/>
</dbReference>
<organism evidence="6 7">
    <name type="scientific">Kribbella caucasensis</name>
    <dbReference type="NCBI Taxonomy" id="2512215"/>
    <lineage>
        <taxon>Bacteria</taxon>
        <taxon>Bacillati</taxon>
        <taxon>Actinomycetota</taxon>
        <taxon>Actinomycetes</taxon>
        <taxon>Propionibacteriales</taxon>
        <taxon>Kribbellaceae</taxon>
        <taxon>Kribbella</taxon>
    </lineage>
</organism>
<evidence type="ECO:0000256" key="3">
    <source>
        <dbReference type="ARBA" id="ARBA00022989"/>
    </source>
</evidence>
<dbReference type="EMBL" id="SNWQ01000013">
    <property type="protein sequence ID" value="TDO45336.1"/>
    <property type="molecule type" value="Genomic_DNA"/>
</dbReference>
<comment type="subcellular location">
    <subcellularLocation>
        <location evidence="1">Membrane</location>
        <topology evidence="1">Single-pass membrane protein</topology>
    </subcellularLocation>
</comment>
<keyword evidence="6" id="KW-0378">Hydrolase</keyword>
<keyword evidence="7" id="KW-1185">Reference proteome</keyword>
<evidence type="ECO:0000256" key="2">
    <source>
        <dbReference type="ARBA" id="ARBA00022692"/>
    </source>
</evidence>
<dbReference type="GO" id="GO:0008237">
    <property type="term" value="F:metallopeptidase activity"/>
    <property type="evidence" value="ECO:0007669"/>
    <property type="project" value="UniProtKB-KW"/>
</dbReference>
<keyword evidence="6" id="KW-0482">Metalloprotease</keyword>
<feature type="transmembrane region" description="Helical" evidence="5">
    <location>
        <begin position="21"/>
        <end position="43"/>
    </location>
</feature>
<dbReference type="PANTHER" id="PTHR30168:SF0">
    <property type="entry name" value="INNER MEMBRANE PROTEIN"/>
    <property type="match status" value="1"/>
</dbReference>
<keyword evidence="3 5" id="KW-1133">Transmembrane helix</keyword>
<sequence>MPAWPSSRQGPAMQTSNRRQLGAASSLVLVAIVAALIVVIIIVSPARQDEPPTDRIELGRPSAAVDDITRTAQQSLITYWTGELPTTYQRTFIELAGGFQPKTPESEPFSCSGQRQTYQDLRGNAFYCPADDFIAWDAAGLFPQLANQFGSIAPAIVLAHEVGHAIQARAAVQARSVVIELQADCFAGSWIRFAETSQDDPVVITDGALDSAVATVLVLRDQPGTTAAAAQAHGLGFDRVNAFQTGYEQGAGRCASFPSEGVVTTELPFRTEAEAQSGGNLPFAQTVQVLSGNLDTFWATAVRRIAAGRSFSSPTLRPVQADRLPECPGDQDPEDERLVEYCAATSTVDLLTTQLAALHARIGDLATGAALSDAWGQAAQAQAGLPTTGQRAGLQRDCFTGAWIASLAAGDLASSPLSPGDLDEALTAIIASTFTDDGRRMDRGGAFGRTKSLRTGVFEGLTACI</sequence>
<dbReference type="InterPro" id="IPR007343">
    <property type="entry name" value="Uncharacterised_pept_Zn_put"/>
</dbReference>
<dbReference type="Pfam" id="PF04228">
    <property type="entry name" value="Zn_peptidase"/>
    <property type="match status" value="1"/>
</dbReference>
<reference evidence="6 7" key="1">
    <citation type="submission" date="2019-03" db="EMBL/GenBank/DDBJ databases">
        <title>Genomic Encyclopedia of Type Strains, Phase III (KMG-III): the genomes of soil and plant-associated and newly described type strains.</title>
        <authorList>
            <person name="Whitman W."/>
        </authorList>
    </citation>
    <scope>NUCLEOTIDE SEQUENCE [LARGE SCALE GENOMIC DNA]</scope>
    <source>
        <strain evidence="6 7">VKM Ac-2527</strain>
    </source>
</reference>
<evidence type="ECO:0000313" key="7">
    <source>
        <dbReference type="Proteomes" id="UP000295388"/>
    </source>
</evidence>
<evidence type="ECO:0000256" key="1">
    <source>
        <dbReference type="ARBA" id="ARBA00004167"/>
    </source>
</evidence>
<evidence type="ECO:0000313" key="6">
    <source>
        <dbReference type="EMBL" id="TDO45336.1"/>
    </source>
</evidence>